<evidence type="ECO:0000313" key="3">
    <source>
        <dbReference type="Proteomes" id="UP000251584"/>
    </source>
</evidence>
<sequence length="210" mass="22252">MLLRSPFISQPPVQVALLLTQQAWPWTWGITGSTGYALATGLPVIHAASDLDLLIRARQPLSRELLEKWRQQLTGRALPCGYPGGNAARRVYAERMAARWQSAVKNVAGAAAGQRPVAQGGVNENPVYLSGAGDAACRYAAKPSGNGVSAGARGAGAEANTLDTPDALQHTRAVQLALLIAGWRGRASWNVAALRRILSAACPSARIQRR</sequence>
<dbReference type="EC" id="2.7.7.66" evidence="2"/>
<name>A0A2X2W744_CITKO</name>
<protein>
    <submittedName>
        <fullName evidence="2">Phosphoribosyl-dephospho-CoA transferase</fullName>
        <ecNumber evidence="2">2.7.7.66</ecNumber>
    </submittedName>
</protein>
<dbReference type="InterPro" id="IPR049180">
    <property type="entry name" value="MdcG_C"/>
</dbReference>
<reference evidence="2 3" key="1">
    <citation type="submission" date="2018-06" db="EMBL/GenBank/DDBJ databases">
        <authorList>
            <consortium name="Pathogen Informatics"/>
            <person name="Doyle S."/>
        </authorList>
    </citation>
    <scope>NUCLEOTIDE SEQUENCE [LARGE SCALE GENOMIC DNA]</scope>
    <source>
        <strain evidence="2 3">NCTC10786</strain>
    </source>
</reference>
<proteinExistence type="predicted"/>
<dbReference type="GO" id="GO:0016779">
    <property type="term" value="F:nucleotidyltransferase activity"/>
    <property type="evidence" value="ECO:0007669"/>
    <property type="project" value="UniProtKB-KW"/>
</dbReference>
<keyword evidence="2" id="KW-0808">Transferase</keyword>
<evidence type="ECO:0000313" key="2">
    <source>
        <dbReference type="EMBL" id="SQB37096.1"/>
    </source>
</evidence>
<dbReference type="EMBL" id="UAVY01000007">
    <property type="protein sequence ID" value="SQB37096.1"/>
    <property type="molecule type" value="Genomic_DNA"/>
</dbReference>
<dbReference type="Pfam" id="PF10620">
    <property type="entry name" value="MdcG"/>
    <property type="match status" value="1"/>
</dbReference>
<evidence type="ECO:0000259" key="1">
    <source>
        <dbReference type="Pfam" id="PF10620"/>
    </source>
</evidence>
<dbReference type="AlphaFoldDB" id="A0A2X2W744"/>
<keyword evidence="2" id="KW-0548">Nucleotidyltransferase</keyword>
<feature type="domain" description="Phosphoribosyl-dephospho-CoA transferase MdcG C-terminal" evidence="1">
    <location>
        <begin position="14"/>
        <end position="77"/>
    </location>
</feature>
<gene>
    <name evidence="2" type="primary">mdcG</name>
    <name evidence="2" type="ORF">NCTC10786_03907</name>
</gene>
<organism evidence="2 3">
    <name type="scientific">Citrobacter koseri</name>
    <name type="common">Citrobacter diversus</name>
    <dbReference type="NCBI Taxonomy" id="545"/>
    <lineage>
        <taxon>Bacteria</taxon>
        <taxon>Pseudomonadati</taxon>
        <taxon>Pseudomonadota</taxon>
        <taxon>Gammaproteobacteria</taxon>
        <taxon>Enterobacterales</taxon>
        <taxon>Enterobacteriaceae</taxon>
        <taxon>Citrobacter</taxon>
    </lineage>
</organism>
<dbReference type="Proteomes" id="UP000251584">
    <property type="component" value="Unassembled WGS sequence"/>
</dbReference>
<accession>A0A2X2W744</accession>